<gene>
    <name evidence="4" type="ORF">RSSSTS7063_02522</name>
</gene>
<name>A0A564VKX4_9FIRM</name>
<proteinExistence type="predicted"/>
<dbReference type="GO" id="GO:0003676">
    <property type="term" value="F:nucleic acid binding"/>
    <property type="evidence" value="ECO:0007669"/>
    <property type="project" value="InterPro"/>
</dbReference>
<dbReference type="Pfam" id="PF13657">
    <property type="entry name" value="Couple_hipA"/>
    <property type="match status" value="1"/>
</dbReference>
<protein>
    <submittedName>
        <fullName evidence="4">HIRAN domain protein</fullName>
    </submittedName>
</protein>
<keyword evidence="1" id="KW-0479">Metal-binding</keyword>
<dbReference type="AlphaFoldDB" id="A0A564VKX4"/>
<dbReference type="RefSeq" id="WP_144092921.1">
    <property type="nucleotide sequence ID" value="NZ_CABHMX010000004.1"/>
</dbReference>
<evidence type="ECO:0000256" key="1">
    <source>
        <dbReference type="ARBA" id="ARBA00022723"/>
    </source>
</evidence>
<sequence length="231" mass="26969">MSVKDGKDYLYLIWKCSSNRRQYIVGQLSKNGQYEFCYCEEFNEAVKEGFSPLISFKDTNRVYKSQELFPVFSSRLPDRKRKDINKILKRYGLEQYDSYELLKRSGAKLPIDNLQFIDPILNFSQEFKKSFYLAGVRHYLGCNGDNCCEAVEVVPGEEINFVWEPDNLYDKNAVQAYDQREKLIGYVPRYYSEAFATFLKEKRMKKGKILCVDKNSNCDECIKIEVSVAGV</sequence>
<evidence type="ECO:0000313" key="5">
    <source>
        <dbReference type="Proteomes" id="UP000408482"/>
    </source>
</evidence>
<dbReference type="SMART" id="SM00910">
    <property type="entry name" value="HIRAN"/>
    <property type="match status" value="1"/>
</dbReference>
<dbReference type="Gene3D" id="3.30.70.2330">
    <property type="match status" value="1"/>
</dbReference>
<keyword evidence="2" id="KW-0378">Hydrolase</keyword>
<evidence type="ECO:0000313" key="4">
    <source>
        <dbReference type="EMBL" id="VUX33050.1"/>
    </source>
</evidence>
<dbReference type="EMBL" id="CABHNW010000025">
    <property type="protein sequence ID" value="VUX33050.1"/>
    <property type="molecule type" value="Genomic_DNA"/>
</dbReference>
<evidence type="ECO:0000259" key="3">
    <source>
        <dbReference type="SMART" id="SM00910"/>
    </source>
</evidence>
<dbReference type="GO" id="GO:0016818">
    <property type="term" value="F:hydrolase activity, acting on acid anhydrides, in phosphorus-containing anhydrides"/>
    <property type="evidence" value="ECO:0007669"/>
    <property type="project" value="InterPro"/>
</dbReference>
<dbReference type="Pfam" id="PF08797">
    <property type="entry name" value="HIRAN"/>
    <property type="match status" value="1"/>
</dbReference>
<evidence type="ECO:0000256" key="2">
    <source>
        <dbReference type="ARBA" id="ARBA00022801"/>
    </source>
</evidence>
<dbReference type="InterPro" id="IPR014905">
    <property type="entry name" value="HIRAN"/>
</dbReference>
<dbReference type="Proteomes" id="UP000408482">
    <property type="component" value="Unassembled WGS sequence"/>
</dbReference>
<reference evidence="4 5" key="1">
    <citation type="submission" date="2019-07" db="EMBL/GenBank/DDBJ databases">
        <authorList>
            <person name="Hibberd C M."/>
            <person name="Gehrig L. J."/>
            <person name="Chang H.-W."/>
            <person name="Venkatesh S."/>
        </authorList>
    </citation>
    <scope>NUCLEOTIDE SEQUENCE [LARGE SCALE GENOMIC DNA]</scope>
    <source>
        <strain evidence="4">Blautia_luti_SSTS_Bg7063</strain>
    </source>
</reference>
<dbReference type="InterPro" id="IPR017508">
    <property type="entry name" value="HipA_N1"/>
</dbReference>
<organism evidence="4 5">
    <name type="scientific">Blautia luti</name>
    <dbReference type="NCBI Taxonomy" id="89014"/>
    <lineage>
        <taxon>Bacteria</taxon>
        <taxon>Bacillati</taxon>
        <taxon>Bacillota</taxon>
        <taxon>Clostridia</taxon>
        <taxon>Lachnospirales</taxon>
        <taxon>Lachnospiraceae</taxon>
        <taxon>Blautia</taxon>
    </lineage>
</organism>
<feature type="domain" description="HIRAN" evidence="3">
    <location>
        <begin position="137"/>
        <end position="230"/>
    </location>
</feature>
<accession>A0A564VKX4</accession>
<keyword evidence="5" id="KW-1185">Reference proteome</keyword>
<dbReference type="GO" id="GO:0008270">
    <property type="term" value="F:zinc ion binding"/>
    <property type="evidence" value="ECO:0007669"/>
    <property type="project" value="InterPro"/>
</dbReference>